<proteinExistence type="inferred from homology"/>
<dbReference type="FunFam" id="3.30.40.10:FF:000038">
    <property type="entry name" value="E3 ubiquitin-protein ligase listerin"/>
    <property type="match status" value="1"/>
</dbReference>
<dbReference type="Proteomes" id="UP001445076">
    <property type="component" value="Unassembled WGS sequence"/>
</dbReference>
<keyword evidence="7" id="KW-0963">Cytoplasm</keyword>
<sequence>PCLSISVLRLLIEKMTDRRERDEVAAAWLLSSHLGSRLVQLVDRLCGPIKILTSTQHLMQQDDLISLFNFVLRNGNKKEPVIAMDYISQILTKLSINLKVSAPGENEPEDRIVQLVTNLAGQLFSSYVCWQTRGIHEFMKSLFLLLCQSSKSLSEETVDLLKTTFLKAFKGLIASLAADNPNKFMEEGSCLNSTLKDIKKTVLESTCTYHLAVTMADLAHNLMALVFNQVSKEEDCSIILDHSKTQSMLDLLIPSEGEWVQLESQLSPLYVVPAILEGTVSFREFIFPKNIHEQQKWDHAHTRMSMFLCDLLLFMCGSGDTDSLSLKEEQVSLGKYTHLVVSALHSTCHANVMQELNDALLNSTVSDDVRHGTSKLNEDMKCLLRLLNQGNKRLITKQMKTRCNDGSSSWCMTLTKVLSNWMKSEDVNITRLMEGLEENALGYTATKQSLLPLLPQETINDLLAEEMGKLSSYSDDPFSATPSVSVITTALSYVPSTFTKDVVNSVFSILMQWREKADNIFLFAADVTGMAWEDVVLTCSLVHLVTVLIKRHAVYLEPSHWDCALCLLSSWIQSLEESRKTINKETVAGTFTCAVCKCLGCVSEFMEKLALNPAEKEKYPPKLLEDWKEFFSPSIYNSLIPIYVDVSVSFNRNPSIILYGVCQAVSIGVHHASPDDLANHSLPPIYNAMLAEEELKLPDSEQILLNHLCPLLLSSHPPAQCAAYNLLNTSLPKIMTEWEKNQIAVREEEDSPQRPLPYSITRIIEESSISVEATLAEREMGDGHEIVPYTKSFIHITGYLMAWRLALAAITYASDANQHQYSAYLRQSNLLQRLLLSLFKLMPQTPVVNEVKLEQGGDDKLPLTMFNTPLHISPLANTTSQLLAHQACKVYYECVSRIPAAVRQWFISLDRHFQPVVDGFTTTYVSPLLINQEMSAINNSSTKFDNMTVKARPGAREVVATYTIDEASMELILRMAPNHPLSTVTVDDHRRVGVSVAQWRNWLLGMNTMLSHRNTPLLQSLVFWKQNVDQKFEGIEECFICYYVLHGTNHQLPKLLCRTCKKKFHSACLYKWFSSSNNSTCPLCRSLF</sequence>
<dbReference type="AlphaFoldDB" id="A0AAW0WTM6"/>
<dbReference type="EMBL" id="JARKIK010000063">
    <property type="protein sequence ID" value="KAK8730795.1"/>
    <property type="molecule type" value="Genomic_DNA"/>
</dbReference>
<dbReference type="Pfam" id="PF23009">
    <property type="entry name" value="UBC_like"/>
    <property type="match status" value="1"/>
</dbReference>
<evidence type="ECO:0000256" key="15">
    <source>
        <dbReference type="PROSITE-ProRule" id="PRU00175"/>
    </source>
</evidence>
<keyword evidence="12 16" id="KW-0833">Ubl conjugation pathway</keyword>
<evidence type="ECO:0000256" key="11">
    <source>
        <dbReference type="ARBA" id="ARBA00022771"/>
    </source>
</evidence>
<dbReference type="InterPro" id="IPR011016">
    <property type="entry name" value="Znf_RING-CH"/>
</dbReference>
<dbReference type="GO" id="GO:0005829">
    <property type="term" value="C:cytosol"/>
    <property type="evidence" value="ECO:0007669"/>
    <property type="project" value="UniProtKB-SubCell"/>
</dbReference>
<dbReference type="SUPFAM" id="SSF57850">
    <property type="entry name" value="RING/U-box"/>
    <property type="match status" value="1"/>
</dbReference>
<dbReference type="PANTHER" id="PTHR12389:SF0">
    <property type="entry name" value="E3 UBIQUITIN-PROTEIN LIGASE LISTERIN"/>
    <property type="match status" value="1"/>
</dbReference>
<evidence type="ECO:0000256" key="13">
    <source>
        <dbReference type="ARBA" id="ARBA00022833"/>
    </source>
</evidence>
<dbReference type="Pfam" id="PF22999">
    <property type="entry name" value="LTN1_E3_ligase_6th"/>
    <property type="match status" value="1"/>
</dbReference>
<dbReference type="InterPro" id="IPR001841">
    <property type="entry name" value="Znf_RING"/>
</dbReference>
<dbReference type="InterPro" id="IPR054477">
    <property type="entry name" value="LTN1_E3_ligase_6th"/>
</dbReference>
<dbReference type="Gene3D" id="3.30.40.10">
    <property type="entry name" value="Zinc/RING finger domain, C3HC4 (zinc finger)"/>
    <property type="match status" value="1"/>
</dbReference>
<evidence type="ECO:0000256" key="2">
    <source>
        <dbReference type="ARBA" id="ARBA00004514"/>
    </source>
</evidence>
<evidence type="ECO:0000256" key="5">
    <source>
        <dbReference type="ARBA" id="ARBA00012483"/>
    </source>
</evidence>
<protein>
    <recommendedName>
        <fullName evidence="6 16">E3 ubiquitin-protein ligase listerin</fullName>
        <ecNumber evidence="5 16">2.3.2.27</ecNumber>
    </recommendedName>
    <alternativeName>
        <fullName evidence="14 16">RING-type E3 ubiquitin transferase listerin</fullName>
    </alternativeName>
</protein>
<comment type="similarity">
    <text evidence="4 16">Belongs to the LTN1 family.</text>
</comment>
<dbReference type="GO" id="GO:1990116">
    <property type="term" value="P:ribosome-associated ubiquitin-dependent protein catabolic process"/>
    <property type="evidence" value="ECO:0007669"/>
    <property type="project" value="UniProtKB-UniRule"/>
</dbReference>
<keyword evidence="8 16" id="KW-0808">Transferase</keyword>
<comment type="subunit">
    <text evidence="16">Component of the ribosome quality control complex (RQC).</text>
</comment>
<evidence type="ECO:0000256" key="12">
    <source>
        <dbReference type="ARBA" id="ARBA00022786"/>
    </source>
</evidence>
<evidence type="ECO:0000256" key="14">
    <source>
        <dbReference type="ARBA" id="ARBA00032366"/>
    </source>
</evidence>
<dbReference type="GO" id="GO:0061630">
    <property type="term" value="F:ubiquitin protein ligase activity"/>
    <property type="evidence" value="ECO:0007669"/>
    <property type="project" value="UniProtKB-UniRule"/>
</dbReference>
<reference evidence="18 19" key="1">
    <citation type="journal article" date="2024" name="BMC Genomics">
        <title>Genome assembly of redclaw crayfish (Cherax quadricarinatus) provides insights into its immune adaptation and hypoxia tolerance.</title>
        <authorList>
            <person name="Liu Z."/>
            <person name="Zheng J."/>
            <person name="Li H."/>
            <person name="Fang K."/>
            <person name="Wang S."/>
            <person name="He J."/>
            <person name="Zhou D."/>
            <person name="Weng S."/>
            <person name="Chi M."/>
            <person name="Gu Z."/>
            <person name="He J."/>
            <person name="Li F."/>
            <person name="Wang M."/>
        </authorList>
    </citation>
    <scope>NUCLEOTIDE SEQUENCE [LARGE SCALE GENOMIC DNA]</scope>
    <source>
        <strain evidence="18">ZL_2023a</strain>
    </source>
</reference>
<accession>A0AAW0WTM6</accession>
<dbReference type="GO" id="GO:0072344">
    <property type="term" value="P:rescue of stalled ribosome"/>
    <property type="evidence" value="ECO:0007669"/>
    <property type="project" value="UniProtKB-UniRule"/>
</dbReference>
<dbReference type="PANTHER" id="PTHR12389">
    <property type="entry name" value="ZINC FINGER PROTEIN 294"/>
    <property type="match status" value="1"/>
</dbReference>
<evidence type="ECO:0000256" key="1">
    <source>
        <dbReference type="ARBA" id="ARBA00000900"/>
    </source>
</evidence>
<dbReference type="GO" id="GO:1990112">
    <property type="term" value="C:RQC complex"/>
    <property type="evidence" value="ECO:0007669"/>
    <property type="project" value="UniProtKB-UniRule"/>
</dbReference>
<comment type="pathway">
    <text evidence="3 16">Protein modification; protein ubiquitination.</text>
</comment>
<comment type="function">
    <text evidence="16">E3 ubiquitin-protein ligase. Component of the ribosome quality control complex (RQC), a ribosome-associated complex that mediates ubiquitination and extraction of incompletely synthesized nascent chains for proteasomal degradation.</text>
</comment>
<comment type="subcellular location">
    <subcellularLocation>
        <location evidence="2">Cytoplasm</location>
        <location evidence="2">Cytosol</location>
    </subcellularLocation>
</comment>
<dbReference type="PROSITE" id="PS50089">
    <property type="entry name" value="ZF_RING_2"/>
    <property type="match status" value="1"/>
</dbReference>
<evidence type="ECO:0000256" key="16">
    <source>
        <dbReference type="RuleBase" id="RU367090"/>
    </source>
</evidence>
<dbReference type="CDD" id="cd16491">
    <property type="entry name" value="RING-CH-C4HC3_LTN1"/>
    <property type="match status" value="1"/>
</dbReference>
<evidence type="ECO:0000313" key="19">
    <source>
        <dbReference type="Proteomes" id="UP001445076"/>
    </source>
</evidence>
<keyword evidence="9 16" id="KW-0479">Metal-binding</keyword>
<keyword evidence="13 16" id="KW-0862">Zinc</keyword>
<dbReference type="SMART" id="SM00744">
    <property type="entry name" value="RINGv"/>
    <property type="match status" value="1"/>
</dbReference>
<organism evidence="18 19">
    <name type="scientific">Cherax quadricarinatus</name>
    <name type="common">Australian red claw crayfish</name>
    <dbReference type="NCBI Taxonomy" id="27406"/>
    <lineage>
        <taxon>Eukaryota</taxon>
        <taxon>Metazoa</taxon>
        <taxon>Ecdysozoa</taxon>
        <taxon>Arthropoda</taxon>
        <taxon>Crustacea</taxon>
        <taxon>Multicrustacea</taxon>
        <taxon>Malacostraca</taxon>
        <taxon>Eumalacostraca</taxon>
        <taxon>Eucarida</taxon>
        <taxon>Decapoda</taxon>
        <taxon>Pleocyemata</taxon>
        <taxon>Astacidea</taxon>
        <taxon>Parastacoidea</taxon>
        <taxon>Parastacidae</taxon>
        <taxon>Cherax</taxon>
    </lineage>
</organism>
<dbReference type="GO" id="GO:0043023">
    <property type="term" value="F:ribosomal large subunit binding"/>
    <property type="evidence" value="ECO:0007669"/>
    <property type="project" value="TreeGrafter"/>
</dbReference>
<dbReference type="InterPro" id="IPR039804">
    <property type="entry name" value="RING-CH-C4HC3_LTN1"/>
</dbReference>
<evidence type="ECO:0000256" key="3">
    <source>
        <dbReference type="ARBA" id="ARBA00004906"/>
    </source>
</evidence>
<dbReference type="GO" id="GO:0008270">
    <property type="term" value="F:zinc ion binding"/>
    <property type="evidence" value="ECO:0007669"/>
    <property type="project" value="UniProtKB-KW"/>
</dbReference>
<evidence type="ECO:0000256" key="4">
    <source>
        <dbReference type="ARBA" id="ARBA00007997"/>
    </source>
</evidence>
<evidence type="ECO:0000256" key="6">
    <source>
        <dbReference type="ARBA" id="ARBA00017157"/>
    </source>
</evidence>
<dbReference type="InterPro" id="IPR054478">
    <property type="entry name" value="LTN1_UBC"/>
</dbReference>
<gene>
    <name evidence="18" type="ORF">OTU49_007938</name>
</gene>
<evidence type="ECO:0000256" key="8">
    <source>
        <dbReference type="ARBA" id="ARBA00022679"/>
    </source>
</evidence>
<evidence type="ECO:0000256" key="9">
    <source>
        <dbReference type="ARBA" id="ARBA00022723"/>
    </source>
</evidence>
<keyword evidence="10" id="KW-0677">Repeat</keyword>
<keyword evidence="11 15" id="KW-0863">Zinc-finger</keyword>
<feature type="non-terminal residue" evidence="18">
    <location>
        <position position="1"/>
    </location>
</feature>
<evidence type="ECO:0000313" key="18">
    <source>
        <dbReference type="EMBL" id="KAK8730795.1"/>
    </source>
</evidence>
<evidence type="ECO:0000259" key="17">
    <source>
        <dbReference type="PROSITE" id="PS50089"/>
    </source>
</evidence>
<keyword evidence="19" id="KW-1185">Reference proteome</keyword>
<dbReference type="EC" id="2.3.2.27" evidence="5 16"/>
<evidence type="ECO:0000256" key="7">
    <source>
        <dbReference type="ARBA" id="ARBA00022490"/>
    </source>
</evidence>
<comment type="caution">
    <text evidence="18">The sequence shown here is derived from an EMBL/GenBank/DDBJ whole genome shotgun (WGS) entry which is preliminary data.</text>
</comment>
<comment type="catalytic activity">
    <reaction evidence="1 16">
        <text>S-ubiquitinyl-[E2 ubiquitin-conjugating enzyme]-L-cysteine + [acceptor protein]-L-lysine = [E2 ubiquitin-conjugating enzyme]-L-cysteine + N(6)-ubiquitinyl-[acceptor protein]-L-lysine.</text>
        <dbReference type="EC" id="2.3.2.27"/>
    </reaction>
</comment>
<dbReference type="Pfam" id="PF13639">
    <property type="entry name" value="zf-RING_2"/>
    <property type="match status" value="1"/>
</dbReference>
<evidence type="ECO:0000256" key="10">
    <source>
        <dbReference type="ARBA" id="ARBA00022737"/>
    </source>
</evidence>
<dbReference type="InterPro" id="IPR013083">
    <property type="entry name" value="Znf_RING/FYVE/PHD"/>
</dbReference>
<name>A0AAW0WTM6_CHEQU</name>
<dbReference type="InterPro" id="IPR039795">
    <property type="entry name" value="LTN1/Rkr1"/>
</dbReference>
<feature type="domain" description="RING-type" evidence="17">
    <location>
        <begin position="1038"/>
        <end position="1085"/>
    </location>
</feature>